<keyword evidence="13" id="KW-1185">Reference proteome</keyword>
<proteinExistence type="inferred from homology"/>
<evidence type="ECO:0000256" key="7">
    <source>
        <dbReference type="ARBA" id="ARBA00023136"/>
    </source>
</evidence>
<dbReference type="GO" id="GO:0042777">
    <property type="term" value="P:proton motive force-driven plasma membrane ATP synthesis"/>
    <property type="evidence" value="ECO:0007669"/>
    <property type="project" value="UniProtKB-UniRule"/>
</dbReference>
<evidence type="ECO:0000256" key="11">
    <source>
        <dbReference type="SAM" id="Coils"/>
    </source>
</evidence>
<keyword evidence="8 10" id="KW-0066">ATP synthesis</keyword>
<evidence type="ECO:0000256" key="8">
    <source>
        <dbReference type="ARBA" id="ARBA00023310"/>
    </source>
</evidence>
<dbReference type="GO" id="GO:0046961">
    <property type="term" value="F:proton-transporting ATPase activity, rotational mechanism"/>
    <property type="evidence" value="ECO:0007669"/>
    <property type="project" value="InterPro"/>
</dbReference>
<dbReference type="GO" id="GO:0005524">
    <property type="term" value="F:ATP binding"/>
    <property type="evidence" value="ECO:0007669"/>
    <property type="project" value="UniProtKB-UniRule"/>
</dbReference>
<dbReference type="OrthoDB" id="117390at2157"/>
<keyword evidence="3 10" id="KW-0813">Transport</keyword>
<keyword evidence="6 10" id="KW-0406">Ion transport</keyword>
<accession>F2KP32</accession>
<dbReference type="NCBIfam" id="NF001542">
    <property type="entry name" value="PRK00373.1-1"/>
    <property type="match status" value="1"/>
</dbReference>
<name>F2KP32_ARCVS</name>
<evidence type="ECO:0000256" key="9">
    <source>
        <dbReference type="ARBA" id="ARBA00059506"/>
    </source>
</evidence>
<comment type="subunit">
    <text evidence="10">Has multiple subunits with at least A(3), B(3), C, D, E, F, H, I and proteolipid K(x).</text>
</comment>
<keyword evidence="7 10" id="KW-0472">Membrane</keyword>
<dbReference type="Proteomes" id="UP000008136">
    <property type="component" value="Chromosome"/>
</dbReference>
<keyword evidence="4 10" id="KW-1003">Cell membrane</keyword>
<dbReference type="GO" id="GO:0005886">
    <property type="term" value="C:plasma membrane"/>
    <property type="evidence" value="ECO:0007669"/>
    <property type="project" value="UniProtKB-SubCell"/>
</dbReference>
<dbReference type="STRING" id="693661.Arcve_0306"/>
<evidence type="ECO:0000256" key="1">
    <source>
        <dbReference type="ARBA" id="ARBA00004202"/>
    </source>
</evidence>
<evidence type="ECO:0000256" key="2">
    <source>
        <dbReference type="ARBA" id="ARBA00005850"/>
    </source>
</evidence>
<dbReference type="AlphaFoldDB" id="F2KP32"/>
<feature type="coiled-coil region" evidence="11">
    <location>
        <begin position="137"/>
        <end position="171"/>
    </location>
</feature>
<dbReference type="FunFam" id="1.10.287.3240:FF:000007">
    <property type="entry name" value="V-type ATP synthase subunit D"/>
    <property type="match status" value="1"/>
</dbReference>
<evidence type="ECO:0000313" key="13">
    <source>
        <dbReference type="Proteomes" id="UP000008136"/>
    </source>
</evidence>
<dbReference type="eggNOG" id="arCOG04101">
    <property type="taxonomic scope" value="Archaea"/>
</dbReference>
<comment type="function">
    <text evidence="9 10">Component of the A-type ATP synthase that produces ATP from ADP in the presence of a proton gradient across the membrane.</text>
</comment>
<dbReference type="Pfam" id="PF01813">
    <property type="entry name" value="ATP-synt_D"/>
    <property type="match status" value="1"/>
</dbReference>
<dbReference type="GO" id="GO:0046933">
    <property type="term" value="F:proton-transporting ATP synthase activity, rotational mechanism"/>
    <property type="evidence" value="ECO:0007669"/>
    <property type="project" value="UniProtKB-UniRule"/>
</dbReference>
<evidence type="ECO:0000256" key="5">
    <source>
        <dbReference type="ARBA" id="ARBA00022781"/>
    </source>
</evidence>
<reference evidence="12 13" key="1">
    <citation type="submission" date="2011-03" db="EMBL/GenBank/DDBJ databases">
        <title>The complete genome of Archaeoglobus veneficus SNP6.</title>
        <authorList>
            <consortium name="US DOE Joint Genome Institute (JGI-PGF)"/>
            <person name="Lucas S."/>
            <person name="Copeland A."/>
            <person name="Lapidus A."/>
            <person name="Bruce D."/>
            <person name="Goodwin L."/>
            <person name="Pitluck S."/>
            <person name="Kyrpides N."/>
            <person name="Mavromatis K."/>
            <person name="Pagani I."/>
            <person name="Ivanova N."/>
            <person name="Mikhailova N."/>
            <person name="Lu M."/>
            <person name="Detter J.C."/>
            <person name="Tapia R."/>
            <person name="Han C."/>
            <person name="Land M."/>
            <person name="Hauser L."/>
            <person name="Markowitz V."/>
            <person name="Cheng J.-F."/>
            <person name="Hugenholtz P."/>
            <person name="Woyke T."/>
            <person name="Wu D."/>
            <person name="Spring S."/>
            <person name="Brambilla E."/>
            <person name="Klenk H.-P."/>
            <person name="Eisen J.A."/>
        </authorList>
    </citation>
    <scope>NUCLEOTIDE SEQUENCE [LARGE SCALE GENOMIC DNA]</scope>
    <source>
        <strain>SNP6</strain>
    </source>
</reference>
<dbReference type="EMBL" id="CP002588">
    <property type="protein sequence ID" value="AEA46340.1"/>
    <property type="molecule type" value="Genomic_DNA"/>
</dbReference>
<gene>
    <name evidence="10" type="primary">atpD</name>
    <name evidence="12" type="ordered locus">Arcve_0306</name>
</gene>
<evidence type="ECO:0000313" key="12">
    <source>
        <dbReference type="EMBL" id="AEA46340.1"/>
    </source>
</evidence>
<dbReference type="HOGENOM" id="CLU_069688_2_1_2"/>
<evidence type="ECO:0000256" key="10">
    <source>
        <dbReference type="HAMAP-Rule" id="MF_00271"/>
    </source>
</evidence>
<dbReference type="Gene3D" id="1.10.287.3240">
    <property type="match status" value="1"/>
</dbReference>
<dbReference type="GeneID" id="10393400"/>
<dbReference type="InterPro" id="IPR002699">
    <property type="entry name" value="V_ATPase_D"/>
</dbReference>
<comment type="similarity">
    <text evidence="2 10">Belongs to the V-ATPase D subunit family.</text>
</comment>
<organism evidence="12 13">
    <name type="scientific">Archaeoglobus veneficus (strain DSM 11195 / SNP6)</name>
    <dbReference type="NCBI Taxonomy" id="693661"/>
    <lineage>
        <taxon>Archaea</taxon>
        <taxon>Methanobacteriati</taxon>
        <taxon>Methanobacteriota</taxon>
        <taxon>Archaeoglobi</taxon>
        <taxon>Archaeoglobales</taxon>
        <taxon>Archaeoglobaceae</taxon>
        <taxon>Archaeoglobus</taxon>
    </lineage>
</organism>
<evidence type="ECO:0000256" key="3">
    <source>
        <dbReference type="ARBA" id="ARBA00022448"/>
    </source>
</evidence>
<dbReference type="NCBIfam" id="TIGR00309">
    <property type="entry name" value="V_ATPase_subD"/>
    <property type="match status" value="1"/>
</dbReference>
<dbReference type="RefSeq" id="WP_013683015.1">
    <property type="nucleotide sequence ID" value="NC_015320.1"/>
</dbReference>
<keyword evidence="5 10" id="KW-0375">Hydrogen ion transport</keyword>
<keyword evidence="11" id="KW-0175">Coiled coil</keyword>
<sequence>MAEIKPTRMELIKLKRRIKMATRGHALLKMKRDGLIMEFREILEEAKDVIGGMVDKFNKANERITLAKAVDGVLAVRSVAISCQCEPEFTIKKKNIMGVVVPVVKREKIRRKVSEREYGVIATTARIDEAVAAYEELVDAILEVAEIETTVKRLIDEIERTKRRVNALEYRVIPTMKEAAKYITFKLEEQDRENIIRLKKIKSKMAEKEAAKKAQEEAAAAAAA</sequence>
<evidence type="ECO:0000256" key="6">
    <source>
        <dbReference type="ARBA" id="ARBA00023065"/>
    </source>
</evidence>
<dbReference type="HAMAP" id="MF_00271">
    <property type="entry name" value="ATP_synth_D_arch"/>
    <property type="match status" value="1"/>
</dbReference>
<comment type="subcellular location">
    <subcellularLocation>
        <location evidence="1 10">Cell membrane</location>
        <topology evidence="1 10">Peripheral membrane protein</topology>
    </subcellularLocation>
</comment>
<dbReference type="KEGG" id="ave:Arcve_0306"/>
<dbReference type="NCBIfam" id="NF001545">
    <property type="entry name" value="PRK00373.1-4"/>
    <property type="match status" value="1"/>
</dbReference>
<dbReference type="PANTHER" id="PTHR11671">
    <property type="entry name" value="V-TYPE ATP SYNTHASE SUBUNIT D"/>
    <property type="match status" value="1"/>
</dbReference>
<evidence type="ECO:0000256" key="4">
    <source>
        <dbReference type="ARBA" id="ARBA00022475"/>
    </source>
</evidence>
<protein>
    <recommendedName>
        <fullName evidence="10">A-type ATP synthase subunit D</fullName>
    </recommendedName>
</protein>